<dbReference type="PANTHER" id="PTHR30613">
    <property type="entry name" value="UNCHARACTERIZED PROTEIN YBIU-RELATED"/>
    <property type="match status" value="1"/>
</dbReference>
<dbReference type="InterPro" id="IPR027443">
    <property type="entry name" value="IPNS-like_sf"/>
</dbReference>
<dbReference type="STRING" id="13706.A0A1X2H1A4"/>
<dbReference type="EMBL" id="MCGN01000011">
    <property type="protein sequence ID" value="ORY91210.1"/>
    <property type="molecule type" value="Genomic_DNA"/>
</dbReference>
<dbReference type="Proteomes" id="UP000242180">
    <property type="component" value="Unassembled WGS sequence"/>
</dbReference>
<name>A0A1X2H1A4_SYNRA</name>
<dbReference type="PANTHER" id="PTHR30613:SF1">
    <property type="entry name" value="DUF1479 DOMAIN PROTEIN (AFU_ORTHOLOGUE AFUA_5G09280)"/>
    <property type="match status" value="1"/>
</dbReference>
<proteinExistence type="predicted"/>
<gene>
    <name evidence="1" type="ORF">BCR43DRAFT_527822</name>
</gene>
<comment type="caution">
    <text evidence="1">The sequence shown here is derived from an EMBL/GenBank/DDBJ whole genome shotgun (WGS) entry which is preliminary data.</text>
</comment>
<accession>A0A1X2H1A4</accession>
<dbReference type="InParanoid" id="A0A1X2H1A4"/>
<evidence type="ECO:0000313" key="1">
    <source>
        <dbReference type="EMBL" id="ORY91210.1"/>
    </source>
</evidence>
<dbReference type="InterPro" id="IPR010856">
    <property type="entry name" value="Gig2-like"/>
</dbReference>
<dbReference type="OMA" id="KLSMAYV"/>
<reference evidence="1 2" key="1">
    <citation type="submission" date="2016-07" db="EMBL/GenBank/DDBJ databases">
        <title>Pervasive Adenine N6-methylation of Active Genes in Fungi.</title>
        <authorList>
            <consortium name="DOE Joint Genome Institute"/>
            <person name="Mondo S.J."/>
            <person name="Dannebaum R.O."/>
            <person name="Kuo R.C."/>
            <person name="Labutti K."/>
            <person name="Haridas S."/>
            <person name="Kuo A."/>
            <person name="Salamov A."/>
            <person name="Ahrendt S.R."/>
            <person name="Lipzen A."/>
            <person name="Sullivan W."/>
            <person name="Andreopoulos W.B."/>
            <person name="Clum A."/>
            <person name="Lindquist E."/>
            <person name="Daum C."/>
            <person name="Ramamoorthy G.K."/>
            <person name="Gryganskyi A."/>
            <person name="Culley D."/>
            <person name="Magnuson J.K."/>
            <person name="James T.Y."/>
            <person name="O'Malley M.A."/>
            <person name="Stajich J.E."/>
            <person name="Spatafora J.W."/>
            <person name="Visel A."/>
            <person name="Grigoriev I.V."/>
        </authorList>
    </citation>
    <scope>NUCLEOTIDE SEQUENCE [LARGE SCALE GENOMIC DNA]</scope>
    <source>
        <strain evidence="1 2">NRRL 2496</strain>
    </source>
</reference>
<dbReference type="AlphaFoldDB" id="A0A1X2H1A4"/>
<protein>
    <recommendedName>
        <fullName evidence="3">DUF1479-domain-containing protein</fullName>
    </recommendedName>
</protein>
<organism evidence="1 2">
    <name type="scientific">Syncephalastrum racemosum</name>
    <name type="common">Filamentous fungus</name>
    <dbReference type="NCBI Taxonomy" id="13706"/>
    <lineage>
        <taxon>Eukaryota</taxon>
        <taxon>Fungi</taxon>
        <taxon>Fungi incertae sedis</taxon>
        <taxon>Mucoromycota</taxon>
        <taxon>Mucoromycotina</taxon>
        <taxon>Mucoromycetes</taxon>
        <taxon>Mucorales</taxon>
        <taxon>Syncephalastraceae</taxon>
        <taxon>Syncephalastrum</taxon>
    </lineage>
</organism>
<keyword evidence="2" id="KW-1185">Reference proteome</keyword>
<sequence length="450" mass="50804">MHRAATKAAKAKGNISSVFAHLGASHQSLDPRFIDLKRQIAPKDPAVLKNAFDRVLRALETESNEIQRRGSDVIPEVTMDDIKLNGGKVPEKLVPEVHKRGAIVIRNVVDRAEAKAWKDQIQEYIQKHPGIAGFPEENPQVWELYWTKAQVAARSHTNFNAAAIALNSLWHADPDTPVDLTKNLTYCDRLRIRQPDDGEFKLAGHIDGGSLERWEDPEYRRCYTKILEGKWEDYDPYDATHRIGANMDLYDAPGGCSMFRIFQGWLSISKVTPNGGTLRVCPLIKEPTAYFMMKPLLEEHLGKSDLMGAWPGRCQDITEQDHPHIVNNMVSVPPVDFGDAVFWHCDQVHAVEPKNEMKTDSSVLYIPSTPLCPSSSEYLLRQRTAFEMGKTPPDFPANDCEEHFDDRAKPEDLTVQQKLGMGFLPFNPDAPNLTPGQRRVIQEHNRILGL</sequence>
<dbReference type="OrthoDB" id="8249012at2759"/>
<dbReference type="Pfam" id="PF07350">
    <property type="entry name" value="Gig2-like"/>
    <property type="match status" value="1"/>
</dbReference>
<dbReference type="SUPFAM" id="SSF51197">
    <property type="entry name" value="Clavaminate synthase-like"/>
    <property type="match status" value="1"/>
</dbReference>
<evidence type="ECO:0000313" key="2">
    <source>
        <dbReference type="Proteomes" id="UP000242180"/>
    </source>
</evidence>
<dbReference type="Gene3D" id="2.60.120.330">
    <property type="entry name" value="B-lactam Antibiotic, Isopenicillin N Synthase, Chain"/>
    <property type="match status" value="1"/>
</dbReference>
<evidence type="ECO:0008006" key="3">
    <source>
        <dbReference type="Google" id="ProtNLM"/>
    </source>
</evidence>